<dbReference type="Pfam" id="PF05089">
    <property type="entry name" value="NAGLU"/>
    <property type="match status" value="1"/>
</dbReference>
<accession>A0A926IEA9</accession>
<dbReference type="InterPro" id="IPR007781">
    <property type="entry name" value="NAGLU"/>
</dbReference>
<dbReference type="PANTHER" id="PTHR12872">
    <property type="entry name" value="ALPHA-N-ACETYLGLUCOSAMINIDASE"/>
    <property type="match status" value="1"/>
</dbReference>
<dbReference type="RefSeq" id="WP_249332571.1">
    <property type="nucleotide sequence ID" value="NZ_JACRSY010000011.1"/>
</dbReference>
<gene>
    <name evidence="4" type="ORF">H8718_08470</name>
</gene>
<feature type="domain" description="Alpha-N-acetylglucosaminidase C-terminal" evidence="3">
    <location>
        <begin position="430"/>
        <end position="677"/>
    </location>
</feature>
<comment type="caution">
    <text evidence="4">The sequence shown here is derived from an EMBL/GenBank/DDBJ whole genome shotgun (WGS) entry which is preliminary data.</text>
</comment>
<proteinExistence type="predicted"/>
<evidence type="ECO:0000259" key="3">
    <source>
        <dbReference type="Pfam" id="PF12972"/>
    </source>
</evidence>
<dbReference type="GO" id="GO:0016787">
    <property type="term" value="F:hydrolase activity"/>
    <property type="evidence" value="ECO:0007669"/>
    <property type="project" value="UniProtKB-KW"/>
</dbReference>
<protein>
    <submittedName>
        <fullName evidence="4">Alpha-N-acetylglucosaminidase C-terminal domain-containing protein</fullName>
    </submittedName>
</protein>
<name>A0A926IEA9_9FIRM</name>
<sequence length="683" mass="79714">MGQIQSIYSLMERFSKGISNYFQIELTKREPNEEEWFKLSSCNHQYYIQSNTLNGACSAFGYFIKHVLGLEIETYYGKILPTEAFPTLDTPIYKTTPFTYRYNLNFCTFSYSMAFWSFKEWEKEIDQMAMHGINMMLNIVGQEAVYRELLLELGYTEEEVGHFICGPSYFAWFFMENMSSWGGPLPLSWYKQQIALGQKINDRLFELGMEPVFPGYAGMVPQDFKKRFNTEVIHKGIWCGFESPDILLPEHNLFKKVAHLYYKHQSQLFGTRTKYFGMDLFHEFGAPDHINLSTNAKAIQDALERDIQNGIWVMQGWGGNPKQGVLELLDHNKVLILDLWGESEPRFNETNEFDQTPWIWCIINNFGGKQGLFGNLKNILNSTALLASDKTLRYCQGIGMAPEGIGTNPIIYQALLDRIWETDAISEEDWIKTYLTRRYGQLTSNSSKAWKLLLHGIYNCQIKQQGACESIICARPHRNIKNVTTWGPDTYYYDFNEVKEALKLLIKDYNELKNYDGYLYDLVDIARQVIADKARLCYSDLQQDFHNSALQEDFLNLIKVQDALLSTREEFLLGNWLELAKAKATTSQEKEWLEFNARRLITLWGNEEGSKLLRDYACREWAGLTLDFYYKRWQTYFHALSRGTENLIDWYALEDAWTRELSLFTTKPEGDIQHIIHTYILTE</sequence>
<dbReference type="Gene3D" id="3.20.20.80">
    <property type="entry name" value="Glycosidases"/>
    <property type="match status" value="1"/>
</dbReference>
<dbReference type="Pfam" id="PF12972">
    <property type="entry name" value="NAGLU_C"/>
    <property type="match status" value="1"/>
</dbReference>
<reference evidence="4" key="1">
    <citation type="submission" date="2020-08" db="EMBL/GenBank/DDBJ databases">
        <title>Genome public.</title>
        <authorList>
            <person name="Liu C."/>
            <person name="Sun Q."/>
        </authorList>
    </citation>
    <scope>NUCLEOTIDE SEQUENCE</scope>
    <source>
        <strain evidence="4">NSJ-12</strain>
    </source>
</reference>
<evidence type="ECO:0000313" key="4">
    <source>
        <dbReference type="EMBL" id="MBC8579563.1"/>
    </source>
</evidence>
<dbReference type="AlphaFoldDB" id="A0A926IEA9"/>
<dbReference type="Gene3D" id="3.30.379.10">
    <property type="entry name" value="Chitobiase/beta-hexosaminidase domain 2-like"/>
    <property type="match status" value="1"/>
</dbReference>
<feature type="domain" description="Alpha-N-acetylglucosaminidase tim-barrel" evidence="2">
    <location>
        <begin position="101"/>
        <end position="421"/>
    </location>
</feature>
<dbReference type="EMBL" id="JACRSY010000011">
    <property type="protein sequence ID" value="MBC8579563.1"/>
    <property type="molecule type" value="Genomic_DNA"/>
</dbReference>
<keyword evidence="5" id="KW-1185">Reference proteome</keyword>
<evidence type="ECO:0000256" key="1">
    <source>
        <dbReference type="ARBA" id="ARBA00022801"/>
    </source>
</evidence>
<dbReference type="Proteomes" id="UP000655830">
    <property type="component" value="Unassembled WGS sequence"/>
</dbReference>
<dbReference type="GO" id="GO:0005975">
    <property type="term" value="P:carbohydrate metabolic process"/>
    <property type="evidence" value="ECO:0007669"/>
    <property type="project" value="UniProtKB-ARBA"/>
</dbReference>
<evidence type="ECO:0000259" key="2">
    <source>
        <dbReference type="Pfam" id="PF05089"/>
    </source>
</evidence>
<keyword evidence="1" id="KW-0378">Hydrolase</keyword>
<dbReference type="InterPro" id="IPR029018">
    <property type="entry name" value="Hex-like_dom2"/>
</dbReference>
<organism evidence="4 5">
    <name type="scientific">Zhenhengia yiwuensis</name>
    <dbReference type="NCBI Taxonomy" id="2763666"/>
    <lineage>
        <taxon>Bacteria</taxon>
        <taxon>Bacillati</taxon>
        <taxon>Bacillota</taxon>
        <taxon>Clostridia</taxon>
        <taxon>Lachnospirales</taxon>
        <taxon>Lachnospiraceae</taxon>
        <taxon>Zhenhengia</taxon>
    </lineage>
</organism>
<dbReference type="PANTHER" id="PTHR12872:SF1">
    <property type="entry name" value="ALPHA-N-ACETYLGLUCOSAMINIDASE"/>
    <property type="match status" value="1"/>
</dbReference>
<dbReference type="InterPro" id="IPR024733">
    <property type="entry name" value="NAGLU_tim-barrel"/>
</dbReference>
<dbReference type="InterPro" id="IPR024732">
    <property type="entry name" value="NAGLU_C"/>
</dbReference>
<evidence type="ECO:0000313" key="5">
    <source>
        <dbReference type="Proteomes" id="UP000655830"/>
    </source>
</evidence>
<dbReference type="Gene3D" id="1.20.120.670">
    <property type="entry name" value="N-acetyl-b-d-glucoasminidase"/>
    <property type="match status" value="1"/>
</dbReference>